<dbReference type="PhylomeDB" id="A7SEL4"/>
<dbReference type="InterPro" id="IPR002048">
    <property type="entry name" value="EF_hand_dom"/>
</dbReference>
<reference evidence="2 3" key="1">
    <citation type="journal article" date="2007" name="Science">
        <title>Sea anemone genome reveals ancestral eumetazoan gene repertoire and genomic organization.</title>
        <authorList>
            <person name="Putnam N.H."/>
            <person name="Srivastava M."/>
            <person name="Hellsten U."/>
            <person name="Dirks B."/>
            <person name="Chapman J."/>
            <person name="Salamov A."/>
            <person name="Terry A."/>
            <person name="Shapiro H."/>
            <person name="Lindquist E."/>
            <person name="Kapitonov V.V."/>
            <person name="Jurka J."/>
            <person name="Genikhovich G."/>
            <person name="Grigoriev I.V."/>
            <person name="Lucas S.M."/>
            <person name="Steele R.E."/>
            <person name="Finnerty J.R."/>
            <person name="Technau U."/>
            <person name="Martindale M.Q."/>
            <person name="Rokhsar D.S."/>
        </authorList>
    </citation>
    <scope>NUCLEOTIDE SEQUENCE [LARGE SCALE GENOMIC DNA]</scope>
    <source>
        <strain evidence="3">CH2 X CH6</strain>
    </source>
</reference>
<dbReference type="EMBL" id="DS469638">
    <property type="protein sequence ID" value="EDO37836.1"/>
    <property type="molecule type" value="Genomic_DNA"/>
</dbReference>
<dbReference type="SUPFAM" id="SSF52047">
    <property type="entry name" value="RNI-like"/>
    <property type="match status" value="1"/>
</dbReference>
<dbReference type="InterPro" id="IPR001611">
    <property type="entry name" value="Leu-rich_rpt"/>
</dbReference>
<protein>
    <recommendedName>
        <fullName evidence="1">EF-hand domain-containing protein</fullName>
    </recommendedName>
</protein>
<evidence type="ECO:0000313" key="3">
    <source>
        <dbReference type="Proteomes" id="UP000001593"/>
    </source>
</evidence>
<dbReference type="InterPro" id="IPR011992">
    <property type="entry name" value="EF-hand-dom_pair"/>
</dbReference>
<name>A7SEL4_NEMVE</name>
<keyword evidence="3" id="KW-1185">Reference proteome</keyword>
<dbReference type="Pfam" id="PF13516">
    <property type="entry name" value="LRR_6"/>
    <property type="match status" value="1"/>
</dbReference>
<dbReference type="PROSITE" id="PS50222">
    <property type="entry name" value="EF_HAND_2"/>
    <property type="match status" value="1"/>
</dbReference>
<dbReference type="InParanoid" id="A7SEL4"/>
<dbReference type="SUPFAM" id="SSF47473">
    <property type="entry name" value="EF-hand"/>
    <property type="match status" value="1"/>
</dbReference>
<evidence type="ECO:0000313" key="2">
    <source>
        <dbReference type="EMBL" id="EDO37836.1"/>
    </source>
</evidence>
<evidence type="ECO:0000259" key="1">
    <source>
        <dbReference type="PROSITE" id="PS50222"/>
    </source>
</evidence>
<gene>
    <name evidence="2" type="ORF">NEMVEDRAFT_v1g211072</name>
</gene>
<dbReference type="AlphaFoldDB" id="A7SEL4"/>
<dbReference type="Gene3D" id="3.80.10.10">
    <property type="entry name" value="Ribonuclease Inhibitor"/>
    <property type="match status" value="1"/>
</dbReference>
<dbReference type="HOGENOM" id="CLU_892258_0_0_1"/>
<feature type="domain" description="EF-hand" evidence="1">
    <location>
        <begin position="153"/>
        <end position="188"/>
    </location>
</feature>
<dbReference type="Gene3D" id="1.10.238.10">
    <property type="entry name" value="EF-hand"/>
    <property type="match status" value="1"/>
</dbReference>
<sequence length="312" mass="34586">MVDCTKWCIVPSGVLYQVVYCTKWCIVPSGVLYQVVYCTKWCIVPSGVLYQVVYCTKCNNRITSQGALCIAKGLEGNNTLEVLKIGSNPIGSEGLVSILKAILSYCDSALVHIHCQCDTLYNELRKIKNFTIYPMPGVGGKDPSRAVRRYAEANQQQWMEAFQEYDTDGLYKVTRADFVKGIKKSGLQFDIEETARLLKQLDPKKENLVSYMLPKVGLRLVSGCQGLVYTCCQAAEGWFTLGVRLPKAGLRLVSGCQGLVYTCCQAAEGWFTLGVRLPKAGLRLVSGCQRDKRLGLQTPAFGLEQTQEEQGE</sequence>
<dbReference type="Proteomes" id="UP000001593">
    <property type="component" value="Unassembled WGS sequence"/>
</dbReference>
<dbReference type="GO" id="GO:0005509">
    <property type="term" value="F:calcium ion binding"/>
    <property type="evidence" value="ECO:0007669"/>
    <property type="project" value="InterPro"/>
</dbReference>
<organism evidence="2 3">
    <name type="scientific">Nematostella vectensis</name>
    <name type="common">Starlet sea anemone</name>
    <dbReference type="NCBI Taxonomy" id="45351"/>
    <lineage>
        <taxon>Eukaryota</taxon>
        <taxon>Metazoa</taxon>
        <taxon>Cnidaria</taxon>
        <taxon>Anthozoa</taxon>
        <taxon>Hexacorallia</taxon>
        <taxon>Actiniaria</taxon>
        <taxon>Edwardsiidae</taxon>
        <taxon>Nematostella</taxon>
    </lineage>
</organism>
<dbReference type="InterPro" id="IPR032675">
    <property type="entry name" value="LRR_dom_sf"/>
</dbReference>
<accession>A7SEL4</accession>
<proteinExistence type="predicted"/>